<evidence type="ECO:0000313" key="1">
    <source>
        <dbReference type="EMBL" id="PIP19945.1"/>
    </source>
</evidence>
<evidence type="ECO:0008006" key="3">
    <source>
        <dbReference type="Google" id="ProtNLM"/>
    </source>
</evidence>
<reference evidence="1 2" key="1">
    <citation type="submission" date="2017-09" db="EMBL/GenBank/DDBJ databases">
        <title>Depth-based differentiation of microbial function through sediment-hosted aquifers and enrichment of novel symbionts in the deep terrestrial subsurface.</title>
        <authorList>
            <person name="Probst A.J."/>
            <person name="Ladd B."/>
            <person name="Jarett J.K."/>
            <person name="Geller-Mcgrath D.E."/>
            <person name="Sieber C.M."/>
            <person name="Emerson J.B."/>
            <person name="Anantharaman K."/>
            <person name="Thomas B.C."/>
            <person name="Malmstrom R."/>
            <person name="Stieglmeier M."/>
            <person name="Klingl A."/>
            <person name="Woyke T."/>
            <person name="Ryan C.M."/>
            <person name="Banfield J.F."/>
        </authorList>
    </citation>
    <scope>NUCLEOTIDE SEQUENCE [LARGE SCALE GENOMIC DNA]</scope>
    <source>
        <strain evidence="1">CG23_combo_of_CG06-09_8_20_14_all_41_10</strain>
    </source>
</reference>
<dbReference type="Gene3D" id="3.40.50.10690">
    <property type="entry name" value="putative lor/sdh protein like domains"/>
    <property type="match status" value="1"/>
</dbReference>
<organism evidence="1 2">
    <name type="scientific">Candidatus Sherwoodlollariibacterium unditelluris</name>
    <dbReference type="NCBI Taxonomy" id="1974757"/>
    <lineage>
        <taxon>Bacteria</taxon>
        <taxon>Pseudomonadati</taxon>
        <taxon>Candidatus Omnitrophota</taxon>
        <taxon>Candidatus Sherwoodlollariibacterium</taxon>
    </lineage>
</organism>
<dbReference type="Proteomes" id="UP000231292">
    <property type="component" value="Unassembled WGS sequence"/>
</dbReference>
<accession>A0A2G9YL37</accession>
<proteinExistence type="predicted"/>
<dbReference type="AlphaFoldDB" id="A0A2G9YL37"/>
<gene>
    <name evidence="1" type="ORF">COX41_00185</name>
</gene>
<sequence length="307" mass="33527">MSNRVKTYSIKARFSKVNVGDFAKAPAKKISFADFYDSLPNILKAKDLRLVVRDLIRAREKGKAVIFMAGAHVIKCGLNPVLIELIKKKVITCICLNGAGMIHDFEIAFQGKTSEDVGENLKTGRFGMGRETAEFLNHAVKEGVQQGLGLGGAIAAKIAASKLRYKHLSLLYNAAKYKVPICVFVAIGTDIIHQHSSFDAALTGEGSLRDFHQLVEEVCQLNNGGVVLNFGSAVILPEVFLKALNMARNLGTKVKDFTAAAFDMIYQYRPAQNVALRPVASGGRGYYIIGHHEIILPLLAQAVIERI</sequence>
<name>A0A2G9YL37_9BACT</name>
<comment type="caution">
    <text evidence="1">The sequence shown here is derived from an EMBL/GenBank/DDBJ whole genome shotgun (WGS) entry which is preliminary data.</text>
</comment>
<evidence type="ECO:0000313" key="2">
    <source>
        <dbReference type="Proteomes" id="UP000231292"/>
    </source>
</evidence>
<dbReference type="EMBL" id="PCRK01000006">
    <property type="protein sequence ID" value="PIP19945.1"/>
    <property type="molecule type" value="Genomic_DNA"/>
</dbReference>
<protein>
    <recommendedName>
        <fullName evidence="3">Deoxyhypusine synthase</fullName>
    </recommendedName>
</protein>